<dbReference type="AlphaFoldDB" id="A0A2W7IND3"/>
<keyword evidence="4" id="KW-1185">Reference proteome</keyword>
<dbReference type="InterPro" id="IPR028096">
    <property type="entry name" value="EfeO_Cupredoxin"/>
</dbReference>
<accession>A0A2W7IND3</accession>
<feature type="signal peptide" evidence="1">
    <location>
        <begin position="1"/>
        <end position="26"/>
    </location>
</feature>
<dbReference type="CDD" id="cd13921">
    <property type="entry name" value="Amicyanin"/>
    <property type="match status" value="1"/>
</dbReference>
<feature type="domain" description="EfeO-type cupredoxin-like" evidence="2">
    <location>
        <begin position="24"/>
        <end position="108"/>
    </location>
</feature>
<dbReference type="InterPro" id="IPR035668">
    <property type="entry name" value="Amicyanin"/>
</dbReference>
<name>A0A2W7IND3_9PROT</name>
<dbReference type="Pfam" id="PF13473">
    <property type="entry name" value="Cupredoxin_1"/>
    <property type="match status" value="1"/>
</dbReference>
<dbReference type="RefSeq" id="WP_111397284.1">
    <property type="nucleotide sequence ID" value="NZ_QKYU01000005.1"/>
</dbReference>
<organism evidence="3 4">
    <name type="scientific">Humitalea rosea</name>
    <dbReference type="NCBI Taxonomy" id="990373"/>
    <lineage>
        <taxon>Bacteria</taxon>
        <taxon>Pseudomonadati</taxon>
        <taxon>Pseudomonadota</taxon>
        <taxon>Alphaproteobacteria</taxon>
        <taxon>Acetobacterales</taxon>
        <taxon>Roseomonadaceae</taxon>
        <taxon>Humitalea</taxon>
    </lineage>
</organism>
<gene>
    <name evidence="3" type="ORF">C8P66_105167</name>
</gene>
<dbReference type="Proteomes" id="UP000249688">
    <property type="component" value="Unassembled WGS sequence"/>
</dbReference>
<evidence type="ECO:0000313" key="4">
    <source>
        <dbReference type="Proteomes" id="UP000249688"/>
    </source>
</evidence>
<keyword evidence="1" id="KW-0732">Signal</keyword>
<evidence type="ECO:0000313" key="3">
    <source>
        <dbReference type="EMBL" id="PZW48418.1"/>
    </source>
</evidence>
<comment type="caution">
    <text evidence="3">The sequence shown here is derived from an EMBL/GenBank/DDBJ whole genome shotgun (WGS) entry which is preliminary data.</text>
</comment>
<evidence type="ECO:0000259" key="2">
    <source>
        <dbReference type="Pfam" id="PF13473"/>
    </source>
</evidence>
<dbReference type="PANTHER" id="PTHR36507:SF1">
    <property type="entry name" value="BLL1555 PROTEIN"/>
    <property type="match status" value="1"/>
</dbReference>
<dbReference type="PANTHER" id="PTHR36507">
    <property type="entry name" value="BLL1555 PROTEIN"/>
    <property type="match status" value="1"/>
</dbReference>
<dbReference type="SUPFAM" id="SSF49503">
    <property type="entry name" value="Cupredoxins"/>
    <property type="match status" value="1"/>
</dbReference>
<dbReference type="EMBL" id="QKYU01000005">
    <property type="protein sequence ID" value="PZW48418.1"/>
    <property type="molecule type" value="Genomic_DNA"/>
</dbReference>
<reference evidence="3 4" key="1">
    <citation type="submission" date="2018-06" db="EMBL/GenBank/DDBJ databases">
        <title>Genomic Encyclopedia of Archaeal and Bacterial Type Strains, Phase II (KMG-II): from individual species to whole genera.</title>
        <authorList>
            <person name="Goeker M."/>
        </authorList>
    </citation>
    <scope>NUCLEOTIDE SEQUENCE [LARGE SCALE GENOMIC DNA]</scope>
    <source>
        <strain evidence="3 4">DSM 24525</strain>
    </source>
</reference>
<dbReference type="OrthoDB" id="9796416at2"/>
<protein>
    <submittedName>
        <fullName evidence="3">Cupredoxin-like domain-containing protein</fullName>
    </submittedName>
</protein>
<dbReference type="InterPro" id="IPR008972">
    <property type="entry name" value="Cupredoxin"/>
</dbReference>
<evidence type="ECO:0000256" key="1">
    <source>
        <dbReference type="SAM" id="SignalP"/>
    </source>
</evidence>
<dbReference type="InterPro" id="IPR052721">
    <property type="entry name" value="ET_Amicyanin"/>
</dbReference>
<sequence length="111" mass="11891">MRSPLSRRTVACLALPLALVPFVARAAAPVAISIDNFAFTPQVLTVPLGTIVTWKNGDDIPHTIVDTGGAFRSPVLDTDDAFSFTFATVGEYGYFCGLHPHMTGRIIVTRG</sequence>
<feature type="chain" id="PRO_5016115365" evidence="1">
    <location>
        <begin position="27"/>
        <end position="111"/>
    </location>
</feature>
<proteinExistence type="predicted"/>
<dbReference type="Gene3D" id="2.60.40.420">
    <property type="entry name" value="Cupredoxins - blue copper proteins"/>
    <property type="match status" value="1"/>
</dbReference>